<keyword evidence="2" id="KW-0067">ATP-binding</keyword>
<dbReference type="PANTHER" id="PTHR12169">
    <property type="entry name" value="ATPASE N2B"/>
    <property type="match status" value="1"/>
</dbReference>
<dbReference type="InterPro" id="IPR027417">
    <property type="entry name" value="P-loop_NTPase"/>
</dbReference>
<evidence type="ECO:0000313" key="4">
    <source>
        <dbReference type="Proteomes" id="UP000638043"/>
    </source>
</evidence>
<proteinExistence type="predicted"/>
<sequence>MSRSGREAMQAPVSRIHNDAAASGFALDGAQLAALDALADPSAGVYLSGPVGRGKSWLADAWFRHAPTPRKRRVHFHAFLDELHRAVFARQTALRDRRLAQPLGGPTVSRVEAPRVLATHGRAEPVVITGGPDSQRDVLASAPTTTAPDPVGDAIVDVVGDAELIVFDEFHLHDPADALLLTRLLAHASERGIRLVATSNYSPDELLPSPLFHDLVAPAIRIIGETMRHVRLDGGTDYRAGSPADPARRGFAAGAWVADPPAAVPDGSRVVRVRDRKFEVVSAGDELWITFDQLCTAPTSAIEYLDWAERFDRWVVLDVPDVGELPEAPRQRFVTAVDVLVDRDVETVFVSALTRASLATTLAGTRDATRLLSRLALLG</sequence>
<evidence type="ECO:0000256" key="1">
    <source>
        <dbReference type="ARBA" id="ARBA00022741"/>
    </source>
</evidence>
<dbReference type="SUPFAM" id="SSF52540">
    <property type="entry name" value="P-loop containing nucleoside triphosphate hydrolases"/>
    <property type="match status" value="1"/>
</dbReference>
<dbReference type="NCBIfam" id="NF040713">
    <property type="entry name" value="ZapE"/>
    <property type="match status" value="1"/>
</dbReference>
<dbReference type="EMBL" id="BMMQ01000004">
    <property type="protein sequence ID" value="GGO63262.1"/>
    <property type="molecule type" value="Genomic_DNA"/>
</dbReference>
<accession>A0ABQ2N1Z2</accession>
<reference evidence="4" key="1">
    <citation type="journal article" date="2019" name="Int. J. Syst. Evol. Microbiol.">
        <title>The Global Catalogue of Microorganisms (GCM) 10K type strain sequencing project: providing services to taxonomists for standard genome sequencing and annotation.</title>
        <authorList>
            <consortium name="The Broad Institute Genomics Platform"/>
            <consortium name="The Broad Institute Genome Sequencing Center for Infectious Disease"/>
            <person name="Wu L."/>
            <person name="Ma J."/>
        </authorList>
    </citation>
    <scope>NUCLEOTIDE SEQUENCE [LARGE SCALE GENOMIC DNA]</scope>
    <source>
        <strain evidence="4">CGMCC 4.7181</strain>
    </source>
</reference>
<dbReference type="Pfam" id="PF03969">
    <property type="entry name" value="AFG1_ATPase"/>
    <property type="match status" value="1"/>
</dbReference>
<comment type="caution">
    <text evidence="3">The sequence shown here is derived from an EMBL/GenBank/DDBJ whole genome shotgun (WGS) entry which is preliminary data.</text>
</comment>
<evidence type="ECO:0000256" key="2">
    <source>
        <dbReference type="ARBA" id="ARBA00022840"/>
    </source>
</evidence>
<dbReference type="Proteomes" id="UP000638043">
    <property type="component" value="Unassembled WGS sequence"/>
</dbReference>
<gene>
    <name evidence="3" type="ORF">GCM10010910_15360</name>
</gene>
<dbReference type="RefSeq" id="WP_188700828.1">
    <property type="nucleotide sequence ID" value="NZ_BMMQ01000004.1"/>
</dbReference>
<name>A0ABQ2N1Z2_9MICO</name>
<dbReference type="GO" id="GO:0051301">
    <property type="term" value="P:cell division"/>
    <property type="evidence" value="ECO:0007669"/>
    <property type="project" value="UniProtKB-KW"/>
</dbReference>
<evidence type="ECO:0000313" key="3">
    <source>
        <dbReference type="EMBL" id="GGO63262.1"/>
    </source>
</evidence>
<keyword evidence="3" id="KW-0132">Cell division</keyword>
<dbReference type="PANTHER" id="PTHR12169:SF6">
    <property type="entry name" value="AFG1-LIKE ATPASE"/>
    <property type="match status" value="1"/>
</dbReference>
<keyword evidence="1" id="KW-0547">Nucleotide-binding</keyword>
<dbReference type="Gene3D" id="3.40.50.300">
    <property type="entry name" value="P-loop containing nucleotide triphosphate hydrolases"/>
    <property type="match status" value="1"/>
</dbReference>
<keyword evidence="4" id="KW-1185">Reference proteome</keyword>
<protein>
    <submittedName>
        <fullName evidence="3">Cell division protein ZapE</fullName>
    </submittedName>
</protein>
<dbReference type="InterPro" id="IPR005654">
    <property type="entry name" value="ATPase_AFG1-like"/>
</dbReference>
<organism evidence="3 4">
    <name type="scientific">Microbacterium nanhaiense</name>
    <dbReference type="NCBI Taxonomy" id="1301026"/>
    <lineage>
        <taxon>Bacteria</taxon>
        <taxon>Bacillati</taxon>
        <taxon>Actinomycetota</taxon>
        <taxon>Actinomycetes</taxon>
        <taxon>Micrococcales</taxon>
        <taxon>Microbacteriaceae</taxon>
        <taxon>Microbacterium</taxon>
    </lineage>
</organism>
<keyword evidence="3" id="KW-0131">Cell cycle</keyword>